<dbReference type="SUPFAM" id="SSF46565">
    <property type="entry name" value="Chaperone J-domain"/>
    <property type="match status" value="1"/>
</dbReference>
<dbReference type="InterPro" id="IPR036869">
    <property type="entry name" value="J_dom_sf"/>
</dbReference>
<sequence length="319" mass="37609">MAAASHLLSLFFLLLLPASNAIYCDEDDCYDLLGYHLISLLLPSIWLVPCPAQQSMCRRLKQDANASDIKKAYYKLSLKYHPDKNPDPESRKLFVKIANAYEILKDESTREQYDYAIEHPEEVFYNTAQYYRAYYGHKTDPRAVLIGLLLIVSAFQYINQLTRYNQAMESVKQTPAYKNRLKALEFERTGGIASKKKGHKQVDKKVEEELSNEVELQIHGVEKPSVWRLYGVQFILLPYSIGKALTRKICWFWRYRVKKLPYTWEDACCLTRISLQMPVNTWKNIDESKKEDLVRRHLWEKSNMERYAAEMRKESKRRR</sequence>
<keyword evidence="3 10" id="KW-0732">Signal</keyword>
<keyword evidence="6" id="KW-0472">Membrane</keyword>
<evidence type="ECO:0000256" key="3">
    <source>
        <dbReference type="ARBA" id="ARBA00022729"/>
    </source>
</evidence>
<dbReference type="OrthoDB" id="10250354at2759"/>
<dbReference type="EMBL" id="CAJGYO010000007">
    <property type="protein sequence ID" value="CAD6242596.1"/>
    <property type="molecule type" value="Genomic_DNA"/>
</dbReference>
<gene>
    <name evidence="12" type="ORF">NCGR_LOCUS28032</name>
</gene>
<evidence type="ECO:0000313" key="13">
    <source>
        <dbReference type="Proteomes" id="UP000604825"/>
    </source>
</evidence>
<comment type="caution">
    <text evidence="12">The sequence shown here is derived from an EMBL/GenBank/DDBJ whole genome shotgun (WGS) entry which is preliminary data.</text>
</comment>
<evidence type="ECO:0000313" key="12">
    <source>
        <dbReference type="EMBL" id="CAD6242596.1"/>
    </source>
</evidence>
<evidence type="ECO:0000256" key="9">
    <source>
        <dbReference type="ARBA" id="ARBA00056093"/>
    </source>
</evidence>
<keyword evidence="4" id="KW-0256">Endoplasmic reticulum</keyword>
<dbReference type="SMART" id="SM00271">
    <property type="entry name" value="DnaJ"/>
    <property type="match status" value="1"/>
</dbReference>
<evidence type="ECO:0000256" key="8">
    <source>
        <dbReference type="ARBA" id="ARBA00023186"/>
    </source>
</evidence>
<accession>A0A811P899</accession>
<feature type="signal peptide" evidence="10">
    <location>
        <begin position="1"/>
        <end position="21"/>
    </location>
</feature>
<dbReference type="FunFam" id="1.10.287.110:FF:000050">
    <property type="entry name" value="Chaperone protein dnaJ 50"/>
    <property type="match status" value="1"/>
</dbReference>
<reference evidence="12" key="1">
    <citation type="submission" date="2020-10" db="EMBL/GenBank/DDBJ databases">
        <authorList>
            <person name="Han B."/>
            <person name="Lu T."/>
            <person name="Zhao Q."/>
            <person name="Huang X."/>
            <person name="Zhao Y."/>
        </authorList>
    </citation>
    <scope>NUCLEOTIDE SEQUENCE</scope>
</reference>
<evidence type="ECO:0000259" key="11">
    <source>
        <dbReference type="PROSITE" id="PS50076"/>
    </source>
</evidence>
<proteinExistence type="predicted"/>
<dbReference type="PRINTS" id="PR00625">
    <property type="entry name" value="JDOMAIN"/>
</dbReference>
<evidence type="ECO:0000256" key="10">
    <source>
        <dbReference type="SAM" id="SignalP"/>
    </source>
</evidence>
<keyword evidence="8" id="KW-0143">Chaperone</keyword>
<dbReference type="InterPro" id="IPR001623">
    <property type="entry name" value="DnaJ_domain"/>
</dbReference>
<dbReference type="Pfam" id="PF00226">
    <property type="entry name" value="DnaJ"/>
    <property type="match status" value="1"/>
</dbReference>
<organism evidence="12 13">
    <name type="scientific">Miscanthus lutarioriparius</name>
    <dbReference type="NCBI Taxonomy" id="422564"/>
    <lineage>
        <taxon>Eukaryota</taxon>
        <taxon>Viridiplantae</taxon>
        <taxon>Streptophyta</taxon>
        <taxon>Embryophyta</taxon>
        <taxon>Tracheophyta</taxon>
        <taxon>Spermatophyta</taxon>
        <taxon>Magnoliopsida</taxon>
        <taxon>Liliopsida</taxon>
        <taxon>Poales</taxon>
        <taxon>Poaceae</taxon>
        <taxon>PACMAD clade</taxon>
        <taxon>Panicoideae</taxon>
        <taxon>Andropogonodae</taxon>
        <taxon>Andropogoneae</taxon>
        <taxon>Saccharinae</taxon>
        <taxon>Miscanthus</taxon>
    </lineage>
</organism>
<dbReference type="Proteomes" id="UP000604825">
    <property type="component" value="Unassembled WGS sequence"/>
</dbReference>
<comment type="function">
    <text evidence="9">May play a role in protein folding in the endoplasmic reticulum.</text>
</comment>
<keyword evidence="2" id="KW-0812">Transmembrane</keyword>
<keyword evidence="7" id="KW-0325">Glycoprotein</keyword>
<evidence type="ECO:0000256" key="2">
    <source>
        <dbReference type="ARBA" id="ARBA00022692"/>
    </source>
</evidence>
<name>A0A811P899_9POAL</name>
<feature type="domain" description="J" evidence="11">
    <location>
        <begin position="28"/>
        <end position="117"/>
    </location>
</feature>
<dbReference type="PROSITE" id="PS50076">
    <property type="entry name" value="DNAJ_2"/>
    <property type="match status" value="1"/>
</dbReference>
<dbReference type="InterPro" id="IPR018253">
    <property type="entry name" value="DnaJ_domain_CS"/>
</dbReference>
<dbReference type="PANTHER" id="PTHR44176:SF1">
    <property type="entry name" value="DNAJ HOMOLOG SUBFAMILY C MEMBER 25"/>
    <property type="match status" value="1"/>
</dbReference>
<evidence type="ECO:0000256" key="1">
    <source>
        <dbReference type="ARBA" id="ARBA00004477"/>
    </source>
</evidence>
<dbReference type="PROSITE" id="PS00636">
    <property type="entry name" value="DNAJ_1"/>
    <property type="match status" value="1"/>
</dbReference>
<evidence type="ECO:0000256" key="4">
    <source>
        <dbReference type="ARBA" id="ARBA00022824"/>
    </source>
</evidence>
<keyword evidence="5" id="KW-1133">Transmembrane helix</keyword>
<evidence type="ECO:0000256" key="7">
    <source>
        <dbReference type="ARBA" id="ARBA00023180"/>
    </source>
</evidence>
<dbReference type="InterPro" id="IPR044632">
    <property type="entry name" value="DNAJC25-like"/>
</dbReference>
<dbReference type="PANTHER" id="PTHR44176">
    <property type="entry name" value="DNAJ HOMOLOG SUBFAMILY C MEMBER 25"/>
    <property type="match status" value="1"/>
</dbReference>
<feature type="chain" id="PRO_5032471402" description="J domain-containing protein" evidence="10">
    <location>
        <begin position="22"/>
        <end position="319"/>
    </location>
</feature>
<protein>
    <recommendedName>
        <fullName evidence="11">J domain-containing protein</fullName>
    </recommendedName>
</protein>
<evidence type="ECO:0000256" key="5">
    <source>
        <dbReference type="ARBA" id="ARBA00022989"/>
    </source>
</evidence>
<dbReference type="CDD" id="cd06257">
    <property type="entry name" value="DnaJ"/>
    <property type="match status" value="1"/>
</dbReference>
<dbReference type="AlphaFoldDB" id="A0A811P899"/>
<dbReference type="Gene3D" id="1.10.287.110">
    <property type="entry name" value="DnaJ domain"/>
    <property type="match status" value="1"/>
</dbReference>
<dbReference type="GO" id="GO:0005789">
    <property type="term" value="C:endoplasmic reticulum membrane"/>
    <property type="evidence" value="ECO:0007669"/>
    <property type="project" value="UniProtKB-SubCell"/>
</dbReference>
<keyword evidence="13" id="KW-1185">Reference proteome</keyword>
<comment type="subcellular location">
    <subcellularLocation>
        <location evidence="1">Endoplasmic reticulum membrane</location>
        <topology evidence="1">Multi-pass membrane protein</topology>
    </subcellularLocation>
</comment>
<evidence type="ECO:0000256" key="6">
    <source>
        <dbReference type="ARBA" id="ARBA00023136"/>
    </source>
</evidence>
<dbReference type="GO" id="GO:0006457">
    <property type="term" value="P:protein folding"/>
    <property type="evidence" value="ECO:0007669"/>
    <property type="project" value="InterPro"/>
</dbReference>